<organism evidence="1 2">
    <name type="scientific">Desulforamulus ferrireducens</name>
    <dbReference type="NCBI Taxonomy" id="1833852"/>
    <lineage>
        <taxon>Bacteria</taxon>
        <taxon>Bacillati</taxon>
        <taxon>Bacillota</taxon>
        <taxon>Clostridia</taxon>
        <taxon>Eubacteriales</taxon>
        <taxon>Peptococcaceae</taxon>
        <taxon>Desulforamulus</taxon>
    </lineage>
</organism>
<dbReference type="Proteomes" id="UP000189464">
    <property type="component" value="Chromosome"/>
</dbReference>
<accession>A0A1S6IWQ3</accession>
<proteinExistence type="predicted"/>
<evidence type="ECO:0000313" key="1">
    <source>
        <dbReference type="EMBL" id="AQS59204.1"/>
    </source>
</evidence>
<gene>
    <name evidence="1" type="ORF">B0537_09010</name>
</gene>
<protein>
    <submittedName>
        <fullName evidence="1">Uncharacterized protein</fullName>
    </submittedName>
</protein>
<keyword evidence="2" id="KW-1185">Reference proteome</keyword>
<reference evidence="1 2" key="1">
    <citation type="journal article" date="2016" name="Int. J. Syst. Evol. Microbiol.">
        <title>Desulfotomaculum ferrireducens sp. nov., a moderately thermophilic sulfate-reducing and dissimilatory Fe(III)-reducing bacterium isolated from compost.</title>
        <authorList>
            <person name="Yang G."/>
            <person name="Guo J."/>
            <person name="Zhuang L."/>
            <person name="Yuan Y."/>
            <person name="Zhou S."/>
        </authorList>
    </citation>
    <scope>NUCLEOTIDE SEQUENCE [LARGE SCALE GENOMIC DNA]</scope>
    <source>
        <strain evidence="1 2">GSS09</strain>
    </source>
</reference>
<sequence length="68" mass="7263">MGLTPSGGFAATSLEEGGSIKPWLTAKGQWPIFSRRPMADGQKLNANCQFFKPKAQKLTAKKGSVAKP</sequence>
<dbReference type="KEGG" id="dfg:B0537_09010"/>
<evidence type="ECO:0000313" key="2">
    <source>
        <dbReference type="Proteomes" id="UP000189464"/>
    </source>
</evidence>
<dbReference type="STRING" id="1833852.B0537_09010"/>
<dbReference type="EMBL" id="CP019698">
    <property type="protein sequence ID" value="AQS59204.1"/>
    <property type="molecule type" value="Genomic_DNA"/>
</dbReference>
<name>A0A1S6IWQ3_9FIRM</name>
<dbReference type="AlphaFoldDB" id="A0A1S6IWQ3"/>